<name>A0A498JSP6_MALDO</name>
<dbReference type="AlphaFoldDB" id="A0A498JSP6"/>
<evidence type="ECO:0000256" key="2">
    <source>
        <dbReference type="SAM" id="Phobius"/>
    </source>
</evidence>
<gene>
    <name evidence="3" type="ORF">DVH24_009076</name>
</gene>
<evidence type="ECO:0000313" key="4">
    <source>
        <dbReference type="Proteomes" id="UP000290289"/>
    </source>
</evidence>
<sequence>MIMPNHLFLTLPIYFIIFNLLIIVPSPIPDDNFLYAKMITDTPSAAATTTAASSKASPTPSRPPAAALNTAAAKTTSSPAEKINTLS</sequence>
<keyword evidence="4" id="KW-1185">Reference proteome</keyword>
<dbReference type="Proteomes" id="UP000290289">
    <property type="component" value="Chromosome 6"/>
</dbReference>
<keyword evidence="2" id="KW-0472">Membrane</keyword>
<organism evidence="3 4">
    <name type="scientific">Malus domestica</name>
    <name type="common">Apple</name>
    <name type="synonym">Pyrus malus</name>
    <dbReference type="NCBI Taxonomy" id="3750"/>
    <lineage>
        <taxon>Eukaryota</taxon>
        <taxon>Viridiplantae</taxon>
        <taxon>Streptophyta</taxon>
        <taxon>Embryophyta</taxon>
        <taxon>Tracheophyta</taxon>
        <taxon>Spermatophyta</taxon>
        <taxon>Magnoliopsida</taxon>
        <taxon>eudicotyledons</taxon>
        <taxon>Gunneridae</taxon>
        <taxon>Pentapetalae</taxon>
        <taxon>rosids</taxon>
        <taxon>fabids</taxon>
        <taxon>Rosales</taxon>
        <taxon>Rosaceae</taxon>
        <taxon>Amygdaloideae</taxon>
        <taxon>Maleae</taxon>
        <taxon>Malus</taxon>
    </lineage>
</organism>
<feature type="transmembrane region" description="Helical" evidence="2">
    <location>
        <begin position="7"/>
        <end position="28"/>
    </location>
</feature>
<accession>A0A498JSP6</accession>
<evidence type="ECO:0000313" key="3">
    <source>
        <dbReference type="EMBL" id="RXH96572.1"/>
    </source>
</evidence>
<proteinExistence type="predicted"/>
<feature type="compositionally biased region" description="Low complexity" evidence="1">
    <location>
        <begin position="48"/>
        <end position="76"/>
    </location>
</feature>
<keyword evidence="2" id="KW-0812">Transmembrane</keyword>
<comment type="caution">
    <text evidence="3">The sequence shown here is derived from an EMBL/GenBank/DDBJ whole genome shotgun (WGS) entry which is preliminary data.</text>
</comment>
<evidence type="ECO:0000256" key="1">
    <source>
        <dbReference type="SAM" id="MobiDB-lite"/>
    </source>
</evidence>
<keyword evidence="2" id="KW-1133">Transmembrane helix</keyword>
<feature type="region of interest" description="Disordered" evidence="1">
    <location>
        <begin position="48"/>
        <end position="87"/>
    </location>
</feature>
<protein>
    <submittedName>
        <fullName evidence="3">Uncharacterized protein</fullName>
    </submittedName>
</protein>
<reference evidence="3 4" key="1">
    <citation type="submission" date="2018-10" db="EMBL/GenBank/DDBJ databases">
        <title>A high-quality apple genome assembly.</title>
        <authorList>
            <person name="Hu J."/>
        </authorList>
    </citation>
    <scope>NUCLEOTIDE SEQUENCE [LARGE SCALE GENOMIC DNA]</scope>
    <source>
        <strain evidence="4">cv. HFTH1</strain>
        <tissue evidence="3">Young leaf</tissue>
    </source>
</reference>
<dbReference type="EMBL" id="RDQH01000332">
    <property type="protein sequence ID" value="RXH96572.1"/>
    <property type="molecule type" value="Genomic_DNA"/>
</dbReference>